<proteinExistence type="predicted"/>
<accession>A0A5C6B430</accession>
<gene>
    <name evidence="1" type="ORF">Pla52n_17540</name>
</gene>
<name>A0A5C6B430_9BACT</name>
<reference evidence="1 2" key="1">
    <citation type="submission" date="2019-02" db="EMBL/GenBank/DDBJ databases">
        <title>Deep-cultivation of Planctomycetes and their phenomic and genomic characterization uncovers novel biology.</title>
        <authorList>
            <person name="Wiegand S."/>
            <person name="Jogler M."/>
            <person name="Boedeker C."/>
            <person name="Pinto D."/>
            <person name="Vollmers J."/>
            <person name="Rivas-Marin E."/>
            <person name="Kohn T."/>
            <person name="Peeters S.H."/>
            <person name="Heuer A."/>
            <person name="Rast P."/>
            <person name="Oberbeckmann S."/>
            <person name="Bunk B."/>
            <person name="Jeske O."/>
            <person name="Meyerdierks A."/>
            <person name="Storesund J.E."/>
            <person name="Kallscheuer N."/>
            <person name="Luecker S."/>
            <person name="Lage O.M."/>
            <person name="Pohl T."/>
            <person name="Merkel B.J."/>
            <person name="Hornburger P."/>
            <person name="Mueller R.-W."/>
            <person name="Bruemmer F."/>
            <person name="Labrenz M."/>
            <person name="Spormann A.M."/>
            <person name="Op Den Camp H."/>
            <person name="Overmann J."/>
            <person name="Amann R."/>
            <person name="Jetten M.S.M."/>
            <person name="Mascher T."/>
            <person name="Medema M.H."/>
            <person name="Devos D.P."/>
            <person name="Kaster A.-K."/>
            <person name="Ovreas L."/>
            <person name="Rohde M."/>
            <person name="Galperin M.Y."/>
            <person name="Jogler C."/>
        </authorList>
    </citation>
    <scope>NUCLEOTIDE SEQUENCE [LARGE SCALE GENOMIC DNA]</scope>
    <source>
        <strain evidence="1 2">Pla52n</strain>
    </source>
</reference>
<sequence length="97" mass="10767">MPLAFGQNAEHLPKLAPHVLVSRSALRQRGWRHIFRGSEQGWAQTKKKTFPQDSTREGKAFGVFKAYSIAVGGACVKIGWRNEGRKTPFRGAARAFG</sequence>
<dbReference type="AlphaFoldDB" id="A0A5C6B430"/>
<organism evidence="1 2">
    <name type="scientific">Stieleria varia</name>
    <dbReference type="NCBI Taxonomy" id="2528005"/>
    <lineage>
        <taxon>Bacteria</taxon>
        <taxon>Pseudomonadati</taxon>
        <taxon>Planctomycetota</taxon>
        <taxon>Planctomycetia</taxon>
        <taxon>Pirellulales</taxon>
        <taxon>Pirellulaceae</taxon>
        <taxon>Stieleria</taxon>
    </lineage>
</organism>
<protein>
    <submittedName>
        <fullName evidence="1">Uncharacterized protein</fullName>
    </submittedName>
</protein>
<comment type="caution">
    <text evidence="1">The sequence shown here is derived from an EMBL/GenBank/DDBJ whole genome shotgun (WGS) entry which is preliminary data.</text>
</comment>
<evidence type="ECO:0000313" key="1">
    <source>
        <dbReference type="EMBL" id="TWU06036.1"/>
    </source>
</evidence>
<dbReference type="EMBL" id="SJPN01000002">
    <property type="protein sequence ID" value="TWU06036.1"/>
    <property type="molecule type" value="Genomic_DNA"/>
</dbReference>
<dbReference type="Proteomes" id="UP000320176">
    <property type="component" value="Unassembled WGS sequence"/>
</dbReference>
<evidence type="ECO:0000313" key="2">
    <source>
        <dbReference type="Proteomes" id="UP000320176"/>
    </source>
</evidence>
<keyword evidence="2" id="KW-1185">Reference proteome</keyword>